<dbReference type="SUPFAM" id="SSF81271">
    <property type="entry name" value="TGS-like"/>
    <property type="match status" value="1"/>
</dbReference>
<dbReference type="PRINTS" id="PR00326">
    <property type="entry name" value="GTP1OBG"/>
</dbReference>
<comment type="similarity">
    <text evidence="6">Belongs to the TRAFAC class OBG-HflX-like GTPase superfamily. OBG GTPase family. YchF/OLA1 subfamily.</text>
</comment>
<dbReference type="InterPro" id="IPR012676">
    <property type="entry name" value="TGS-like"/>
</dbReference>
<dbReference type="InterPro" id="IPR023192">
    <property type="entry name" value="TGS-like_dom_sf"/>
</dbReference>
<dbReference type="InterPro" id="IPR012675">
    <property type="entry name" value="Beta-grasp_dom_sf"/>
</dbReference>
<dbReference type="Gene3D" id="1.10.150.300">
    <property type="entry name" value="TGS-like domain"/>
    <property type="match status" value="1"/>
</dbReference>
<dbReference type="InterPro" id="IPR004396">
    <property type="entry name" value="ATPase_YchF/OLA1"/>
</dbReference>
<dbReference type="FunFam" id="1.10.150.300:FF:000001">
    <property type="entry name" value="Ribosome-binding ATPase YchF"/>
    <property type="match status" value="1"/>
</dbReference>
<dbReference type="Proteomes" id="UP000324143">
    <property type="component" value="Unassembled WGS sequence"/>
</dbReference>
<dbReference type="HAMAP" id="MF_00944">
    <property type="entry name" value="YchF_OLA1_ATPase"/>
    <property type="match status" value="1"/>
</dbReference>
<dbReference type="GO" id="GO:0005525">
    <property type="term" value="F:GTP binding"/>
    <property type="evidence" value="ECO:0007669"/>
    <property type="project" value="InterPro"/>
</dbReference>
<dbReference type="InterPro" id="IPR006073">
    <property type="entry name" value="GTP-bd"/>
</dbReference>
<gene>
    <name evidence="6 9" type="primary">ychF</name>
    <name evidence="9" type="ORF">FXF47_10240</name>
</gene>
<keyword evidence="5" id="KW-0460">Magnesium</keyword>
<dbReference type="Gene3D" id="3.40.50.300">
    <property type="entry name" value="P-loop containing nucleotide triphosphate hydrolases"/>
    <property type="match status" value="1"/>
</dbReference>
<protein>
    <recommendedName>
        <fullName evidence="6">Ribosome-binding ATPase YchF</fullName>
    </recommendedName>
</protein>
<evidence type="ECO:0000313" key="10">
    <source>
        <dbReference type="Proteomes" id="UP000324143"/>
    </source>
</evidence>
<evidence type="ECO:0000256" key="4">
    <source>
        <dbReference type="ARBA" id="ARBA00022840"/>
    </source>
</evidence>
<keyword evidence="10" id="KW-1185">Reference proteome</keyword>
<dbReference type="Gene3D" id="3.10.20.30">
    <property type="match status" value="1"/>
</dbReference>
<dbReference type="Pfam" id="PF06071">
    <property type="entry name" value="YchF-GTPase_C"/>
    <property type="match status" value="1"/>
</dbReference>
<dbReference type="FunFam" id="3.10.20.30:FF:000001">
    <property type="entry name" value="Ribosome-binding ATPase YchF"/>
    <property type="match status" value="1"/>
</dbReference>
<keyword evidence="2" id="KW-0479">Metal-binding</keyword>
<evidence type="ECO:0000256" key="1">
    <source>
        <dbReference type="ARBA" id="ARBA00001946"/>
    </source>
</evidence>
<dbReference type="CDD" id="cd01900">
    <property type="entry name" value="YchF"/>
    <property type="match status" value="1"/>
</dbReference>
<dbReference type="InterPro" id="IPR004095">
    <property type="entry name" value="TGS"/>
</dbReference>
<dbReference type="InterPro" id="IPR041706">
    <property type="entry name" value="YchF_N"/>
</dbReference>
<evidence type="ECO:0000313" key="9">
    <source>
        <dbReference type="EMBL" id="TYB30242.1"/>
    </source>
</evidence>
<dbReference type="GO" id="GO:0046872">
    <property type="term" value="F:metal ion binding"/>
    <property type="evidence" value="ECO:0007669"/>
    <property type="project" value="UniProtKB-KW"/>
</dbReference>
<sequence length="369" mass="42169">MSLNCGIIGLPNVGKSTIFSALTSANAKASNYPFCTIDSNVGIVDVPDKRLDDIYNIFKPPEKIPVSIEFVDIAGLVEGASKGEGLGNKFLANIREVDALIHVVRCFENEDIAHMYKDLNPKRDIDVINLELVMSDLEVVQKRLESIEKLFKSQDQKVRDDAKKEKELLKKVESILLEGKPVRVLDLNIDEKMKLKNYNLLTLKKMLYLCNIDEDSINKKNSYVREVEKIAKQEGAEVLKLCGKLEQEIAFMDDVQDKKEFREMLGMEVSGLKKLIKKAYKLLGLETFFSKNENEVRAWEIRRGTTAPEAAGKIHSDMKKGFIKAKVYKYKDLMEYKKEEELKEHGLIRVEGKDYVVQDGDIIYFLFNN</sequence>
<comment type="function">
    <text evidence="6">ATPase that binds to both the 70S ribosome and the 50S ribosomal subunit in a nucleotide-independent manner.</text>
</comment>
<comment type="caution">
    <text evidence="9">The sequence shown here is derived from an EMBL/GenBank/DDBJ whole genome shotgun (WGS) entry which is preliminary data.</text>
</comment>
<keyword evidence="3 6" id="KW-0547">Nucleotide-binding</keyword>
<name>A0A5D0MD07_9BACT</name>
<feature type="domain" description="TGS" evidence="8">
    <location>
        <begin position="284"/>
        <end position="367"/>
    </location>
</feature>
<evidence type="ECO:0000259" key="8">
    <source>
        <dbReference type="PROSITE" id="PS51880"/>
    </source>
</evidence>
<feature type="binding site" evidence="6">
    <location>
        <begin position="12"/>
        <end position="17"/>
    </location>
    <ligand>
        <name>ATP</name>
        <dbReference type="ChEBI" id="CHEBI:30616"/>
    </ligand>
</feature>
<evidence type="ECO:0000256" key="2">
    <source>
        <dbReference type="ARBA" id="ARBA00022723"/>
    </source>
</evidence>
<dbReference type="InterPro" id="IPR031167">
    <property type="entry name" value="G_OBG"/>
</dbReference>
<dbReference type="AlphaFoldDB" id="A0A5D0MD07"/>
<dbReference type="Pfam" id="PF01926">
    <property type="entry name" value="MMR_HSR1"/>
    <property type="match status" value="1"/>
</dbReference>
<feature type="domain" description="OBG-type G" evidence="7">
    <location>
        <begin position="3"/>
        <end position="261"/>
    </location>
</feature>
<proteinExistence type="inferred from homology"/>
<dbReference type="GO" id="GO:0043023">
    <property type="term" value="F:ribosomal large subunit binding"/>
    <property type="evidence" value="ECO:0007669"/>
    <property type="project" value="UniProtKB-UniRule"/>
</dbReference>
<dbReference type="PANTHER" id="PTHR23305">
    <property type="entry name" value="OBG GTPASE FAMILY"/>
    <property type="match status" value="1"/>
</dbReference>
<dbReference type="PROSITE" id="PS51710">
    <property type="entry name" value="G_OBG"/>
    <property type="match status" value="1"/>
</dbReference>
<dbReference type="PROSITE" id="PS51880">
    <property type="entry name" value="TGS"/>
    <property type="match status" value="1"/>
</dbReference>
<dbReference type="InterPro" id="IPR013029">
    <property type="entry name" value="YchF_C"/>
</dbReference>
<dbReference type="PANTHER" id="PTHR23305:SF18">
    <property type="entry name" value="OBG-TYPE G DOMAIN-CONTAINING PROTEIN"/>
    <property type="match status" value="1"/>
</dbReference>
<dbReference type="GO" id="GO:0005737">
    <property type="term" value="C:cytoplasm"/>
    <property type="evidence" value="ECO:0007669"/>
    <property type="project" value="TreeGrafter"/>
</dbReference>
<dbReference type="GO" id="GO:0005524">
    <property type="term" value="F:ATP binding"/>
    <property type="evidence" value="ECO:0007669"/>
    <property type="project" value="UniProtKB-UniRule"/>
</dbReference>
<accession>A0A5D0MD07</accession>
<dbReference type="PIRSF" id="PIRSF006641">
    <property type="entry name" value="CHP00092"/>
    <property type="match status" value="1"/>
</dbReference>
<comment type="cofactor">
    <cofactor evidence="1">
        <name>Mg(2+)</name>
        <dbReference type="ChEBI" id="CHEBI:18420"/>
    </cofactor>
</comment>
<reference evidence="9" key="1">
    <citation type="submission" date="2019-08" db="EMBL/GenBank/DDBJ databases">
        <title>Genomic characterization of a novel candidate phylum (ARYD3) from a high temperature, high salinity tertiary oil reservoir in north central Oklahoma, USA.</title>
        <authorList>
            <person name="Youssef N.H."/>
            <person name="Yadav A."/>
            <person name="Elshahed M.S."/>
        </authorList>
    </citation>
    <scope>NUCLEOTIDE SEQUENCE [LARGE SCALE GENOMIC DNA]</scope>
    <source>
        <strain evidence="9">ARYD3</strain>
    </source>
</reference>
<evidence type="ECO:0000256" key="6">
    <source>
        <dbReference type="HAMAP-Rule" id="MF_00944"/>
    </source>
</evidence>
<dbReference type="InterPro" id="IPR027417">
    <property type="entry name" value="P-loop_NTPase"/>
</dbReference>
<evidence type="ECO:0000259" key="7">
    <source>
        <dbReference type="PROSITE" id="PS51710"/>
    </source>
</evidence>
<dbReference type="GO" id="GO:0016887">
    <property type="term" value="F:ATP hydrolysis activity"/>
    <property type="evidence" value="ECO:0007669"/>
    <property type="project" value="UniProtKB-UniRule"/>
</dbReference>
<organism evidence="9 10">
    <name type="scientific">Candidatus Mcinerneyibacterium aminivorans</name>
    <dbReference type="NCBI Taxonomy" id="2703815"/>
    <lineage>
        <taxon>Bacteria</taxon>
        <taxon>Candidatus Macinerneyibacteriota</taxon>
        <taxon>Candidatus Mcinerneyibacteria</taxon>
        <taxon>Candidatus Mcinerneyibacteriales</taxon>
        <taxon>Candidatus Mcinerneyibacteriaceae</taxon>
        <taxon>Candidatus Mcinerneyibacterium</taxon>
    </lineage>
</organism>
<evidence type="ECO:0000256" key="5">
    <source>
        <dbReference type="ARBA" id="ARBA00022842"/>
    </source>
</evidence>
<dbReference type="EMBL" id="VSIX01000169">
    <property type="protein sequence ID" value="TYB30242.1"/>
    <property type="molecule type" value="Genomic_DNA"/>
</dbReference>
<dbReference type="NCBIfam" id="TIGR00092">
    <property type="entry name" value="redox-regulated ATPase YchF"/>
    <property type="match status" value="1"/>
</dbReference>
<keyword evidence="4 6" id="KW-0067">ATP-binding</keyword>
<evidence type="ECO:0000256" key="3">
    <source>
        <dbReference type="ARBA" id="ARBA00022741"/>
    </source>
</evidence>
<dbReference type="SUPFAM" id="SSF52540">
    <property type="entry name" value="P-loop containing nucleoside triphosphate hydrolases"/>
    <property type="match status" value="1"/>
</dbReference>